<evidence type="ECO:0000256" key="1">
    <source>
        <dbReference type="ARBA" id="ARBA00022516"/>
    </source>
</evidence>
<dbReference type="EMBL" id="LAZR01000081">
    <property type="protein sequence ID" value="KKN94155.1"/>
    <property type="molecule type" value="Genomic_DNA"/>
</dbReference>
<dbReference type="AlphaFoldDB" id="A0A0F9ULT4"/>
<dbReference type="PANTHER" id="PTHR38764">
    <property type="entry name" value="ACYL CARRIER PROTEIN PHOSPHODIESTERASE"/>
    <property type="match status" value="1"/>
</dbReference>
<dbReference type="GO" id="GO:0006633">
    <property type="term" value="P:fatty acid biosynthetic process"/>
    <property type="evidence" value="ECO:0007669"/>
    <property type="project" value="InterPro"/>
</dbReference>
<name>A0A0F9ULT4_9ZZZZ</name>
<evidence type="ECO:0000313" key="4">
    <source>
        <dbReference type="EMBL" id="KKN94155.1"/>
    </source>
</evidence>
<evidence type="ECO:0000256" key="2">
    <source>
        <dbReference type="ARBA" id="ARBA00022801"/>
    </source>
</evidence>
<gene>
    <name evidence="4" type="ORF">LCGC14_0191900</name>
</gene>
<reference evidence="4" key="1">
    <citation type="journal article" date="2015" name="Nature">
        <title>Complex archaea that bridge the gap between prokaryotes and eukaryotes.</title>
        <authorList>
            <person name="Spang A."/>
            <person name="Saw J.H."/>
            <person name="Jorgensen S.L."/>
            <person name="Zaremba-Niedzwiedzka K."/>
            <person name="Martijn J."/>
            <person name="Lind A.E."/>
            <person name="van Eijk R."/>
            <person name="Schleper C."/>
            <person name="Guy L."/>
            <person name="Ettema T.J."/>
        </authorList>
    </citation>
    <scope>NUCLEOTIDE SEQUENCE</scope>
</reference>
<keyword evidence="2" id="KW-0378">Hydrolase</keyword>
<sequence length="191" mass="21408">MNFLAHAWLVSAGSDDFLYGNLIADGVKGQDLSAWPDATAQGIQHHRRVDAWVDRHPNVAGARRRAPTAQRRYAGIALDMVWDHFLARDTAGMVAQEEIVQRCYRLLSARSAPNRLASMMPLLVQHDWLRGYADFEFTCRAVAGIGRRLSGPNHLAALVPWLQHDYQALEQDFQTLWPELFSTLGLADTSA</sequence>
<evidence type="ECO:0000256" key="3">
    <source>
        <dbReference type="ARBA" id="ARBA00023098"/>
    </source>
</evidence>
<keyword evidence="3" id="KW-0443">Lipid metabolism</keyword>
<keyword evidence="1" id="KW-0444">Lipid biosynthesis</keyword>
<proteinExistence type="predicted"/>
<dbReference type="Pfam" id="PF04336">
    <property type="entry name" value="ACP_PD"/>
    <property type="match status" value="1"/>
</dbReference>
<protein>
    <recommendedName>
        <fullName evidence="5">Acyl carrier protein phosphodiesterase</fullName>
    </recommendedName>
</protein>
<organism evidence="4">
    <name type="scientific">marine sediment metagenome</name>
    <dbReference type="NCBI Taxonomy" id="412755"/>
    <lineage>
        <taxon>unclassified sequences</taxon>
        <taxon>metagenomes</taxon>
        <taxon>ecological metagenomes</taxon>
    </lineage>
</organism>
<dbReference type="InterPro" id="IPR007431">
    <property type="entry name" value="ACP_PD"/>
</dbReference>
<comment type="caution">
    <text evidence="4">The sequence shown here is derived from an EMBL/GenBank/DDBJ whole genome shotgun (WGS) entry which is preliminary data.</text>
</comment>
<accession>A0A0F9ULT4</accession>
<dbReference type="GO" id="GO:0008770">
    <property type="term" value="F:[acyl-carrier-protein] phosphodiesterase activity"/>
    <property type="evidence" value="ECO:0007669"/>
    <property type="project" value="InterPro"/>
</dbReference>
<dbReference type="PANTHER" id="PTHR38764:SF1">
    <property type="entry name" value="ACYL CARRIER PROTEIN PHOSPHODIESTERASE"/>
    <property type="match status" value="1"/>
</dbReference>
<evidence type="ECO:0008006" key="5">
    <source>
        <dbReference type="Google" id="ProtNLM"/>
    </source>
</evidence>